<keyword evidence="2" id="KW-1185">Reference proteome</keyword>
<accession>A0A843W830</accession>
<dbReference type="EMBL" id="NMUH01003551">
    <property type="protein sequence ID" value="MQM06142.1"/>
    <property type="molecule type" value="Genomic_DNA"/>
</dbReference>
<comment type="caution">
    <text evidence="1">The sequence shown here is derived from an EMBL/GenBank/DDBJ whole genome shotgun (WGS) entry which is preliminary data.</text>
</comment>
<sequence length="190" mass="21209">MESYDKWKHPHRKHREISELKFLFVCRQQNVHLSTDGDRFIESRRLDFREAVSYVHLLTGDLSLSTDIIAVHKKNLCRLLNSRLRIFHFFKKIFGPCSTNPLVEQRLQLTAGEPSSASRSAFSKVGSAVNSRAGSFPLRGREGVDGYDLGAHLTFGGDRDEGGELERAASSALASAGFPLSSSAGMARRW</sequence>
<name>A0A843W830_COLES</name>
<dbReference type="Proteomes" id="UP000652761">
    <property type="component" value="Unassembled WGS sequence"/>
</dbReference>
<dbReference type="AlphaFoldDB" id="A0A843W830"/>
<reference evidence="1" key="1">
    <citation type="submission" date="2017-07" db="EMBL/GenBank/DDBJ databases">
        <title>Taro Niue Genome Assembly and Annotation.</title>
        <authorList>
            <person name="Atibalentja N."/>
            <person name="Keating K."/>
            <person name="Fields C.J."/>
        </authorList>
    </citation>
    <scope>NUCLEOTIDE SEQUENCE</scope>
    <source>
        <strain evidence="1">Niue_2</strain>
        <tissue evidence="1">Leaf</tissue>
    </source>
</reference>
<proteinExistence type="predicted"/>
<protein>
    <submittedName>
        <fullName evidence="1">Uncharacterized protein</fullName>
    </submittedName>
</protein>
<organism evidence="1 2">
    <name type="scientific">Colocasia esculenta</name>
    <name type="common">Wild taro</name>
    <name type="synonym">Arum esculentum</name>
    <dbReference type="NCBI Taxonomy" id="4460"/>
    <lineage>
        <taxon>Eukaryota</taxon>
        <taxon>Viridiplantae</taxon>
        <taxon>Streptophyta</taxon>
        <taxon>Embryophyta</taxon>
        <taxon>Tracheophyta</taxon>
        <taxon>Spermatophyta</taxon>
        <taxon>Magnoliopsida</taxon>
        <taxon>Liliopsida</taxon>
        <taxon>Araceae</taxon>
        <taxon>Aroideae</taxon>
        <taxon>Colocasieae</taxon>
        <taxon>Colocasia</taxon>
    </lineage>
</organism>
<gene>
    <name evidence="1" type="ORF">Taro_038962</name>
</gene>
<evidence type="ECO:0000313" key="1">
    <source>
        <dbReference type="EMBL" id="MQM06142.1"/>
    </source>
</evidence>
<evidence type="ECO:0000313" key="2">
    <source>
        <dbReference type="Proteomes" id="UP000652761"/>
    </source>
</evidence>